<dbReference type="AlphaFoldDB" id="A0A1C6T0F1"/>
<evidence type="ECO:0000259" key="2">
    <source>
        <dbReference type="SMART" id="SM00909"/>
    </source>
</evidence>
<protein>
    <submittedName>
        <fullName evidence="3">Sporulation and spore germination</fullName>
    </submittedName>
</protein>
<dbReference type="OrthoDB" id="5172668at2"/>
<dbReference type="InterPro" id="IPR019606">
    <property type="entry name" value="GerMN"/>
</dbReference>
<dbReference type="RefSeq" id="WP_091646707.1">
    <property type="nucleotide sequence ID" value="NZ_FMHW01000002.1"/>
</dbReference>
<reference evidence="4" key="1">
    <citation type="submission" date="2016-06" db="EMBL/GenBank/DDBJ databases">
        <authorList>
            <person name="Varghese N."/>
            <person name="Submissions Spin"/>
        </authorList>
    </citation>
    <scope>NUCLEOTIDE SEQUENCE [LARGE SCALE GENOMIC DNA]</scope>
    <source>
        <strain evidence="4">DSM 43817</strain>
    </source>
</reference>
<evidence type="ECO:0000313" key="3">
    <source>
        <dbReference type="EMBL" id="SCL35304.1"/>
    </source>
</evidence>
<dbReference type="Pfam" id="PF10647">
    <property type="entry name" value="Gmad1"/>
    <property type="match status" value="1"/>
</dbReference>
<dbReference type="PROSITE" id="PS51257">
    <property type="entry name" value="PROKAR_LIPOPROTEIN"/>
    <property type="match status" value="1"/>
</dbReference>
<proteinExistence type="predicted"/>
<dbReference type="SUPFAM" id="SSF50969">
    <property type="entry name" value="YVTN repeat-like/Quinoprotein amine dehydrogenase"/>
    <property type="match status" value="1"/>
</dbReference>
<dbReference type="EMBL" id="FMHW01000002">
    <property type="protein sequence ID" value="SCL35304.1"/>
    <property type="molecule type" value="Genomic_DNA"/>
</dbReference>
<name>A0A1C6T0F1_9ACTN</name>
<feature type="region of interest" description="Disordered" evidence="1">
    <location>
        <begin position="31"/>
        <end position="59"/>
    </location>
</feature>
<dbReference type="Proteomes" id="UP000198959">
    <property type="component" value="Unassembled WGS sequence"/>
</dbReference>
<evidence type="ECO:0000256" key="1">
    <source>
        <dbReference type="SAM" id="MobiDB-lite"/>
    </source>
</evidence>
<accession>A0A1C6T0F1</accession>
<gene>
    <name evidence="3" type="ORF">GA0074692_4058</name>
</gene>
<dbReference type="InterPro" id="IPR018910">
    <property type="entry name" value="LpqB_C"/>
</dbReference>
<dbReference type="Pfam" id="PF10646">
    <property type="entry name" value="Germane"/>
    <property type="match status" value="1"/>
</dbReference>
<keyword evidence="4" id="KW-1185">Reference proteome</keyword>
<feature type="domain" description="GerMN" evidence="2">
    <location>
        <begin position="229"/>
        <end position="313"/>
    </location>
</feature>
<dbReference type="STRING" id="145854.GA0074692_4058"/>
<sequence length="609" mass="65070">MNRRLVAALLTGVLVGAGLAGCGIPQFSEVRVDGPGPVGEAGSVNGRNREPPARGASGSDSAAFIRNFLSAPAGEPNRAYERVLQYVAPEDRDRLQPKQGSDFAVNVVRLLDEPVTTVNPRGTSGEEATFSVRVTVQQVGLLRANGTLAPPVATETEYRFDLRGAAPAGSGDEDAGYYLVDPPSTLLLSDQALQEFYQSSTIYFWSADQTRLVPDQRYLPLAVPKERRVTEVVGWLTDGPSEWLTPTVTRLPDGAQLINNATETDGRWEIDIAMSGEDDAKLDRLVTQLAWSLPDITGPLEVKVRNQTRRKIPSADQHRLTHAAYLVRQDPQRFCVYDGSVRPLAFVGETSGTDPIAGEDNRDVLSAALSRAGDRILAALVLADGRRQRLSVGSGKAPVRVAARSAASYASIGRPVWLKTSDTRGAHGLVVADGRLYRFGTDGQLTPLPLIVPGPVTAVAAALDGRRIALVVNGRLYVAAVSVDGGGVSVGPTRQVPTSLTALTAIDWVEESRLVVAGTRGQPAVYEISVDGTGEVALRTDLGAKVTHLAAYPANLVVPFTRSPVMYEANRVAWAGSPYTQILREQVQGVEPVDSDAPPGSPTVPFFLY</sequence>
<dbReference type="SMART" id="SM00909">
    <property type="entry name" value="Germane"/>
    <property type="match status" value="1"/>
</dbReference>
<organism evidence="3 4">
    <name type="scientific">Micromonospora pallida</name>
    <dbReference type="NCBI Taxonomy" id="145854"/>
    <lineage>
        <taxon>Bacteria</taxon>
        <taxon>Bacillati</taxon>
        <taxon>Actinomycetota</taxon>
        <taxon>Actinomycetes</taxon>
        <taxon>Micromonosporales</taxon>
        <taxon>Micromonosporaceae</taxon>
        <taxon>Micromonospora</taxon>
    </lineage>
</organism>
<evidence type="ECO:0000313" key="4">
    <source>
        <dbReference type="Proteomes" id="UP000198959"/>
    </source>
</evidence>
<dbReference type="InterPro" id="IPR011044">
    <property type="entry name" value="Quino_amine_DH_bsu"/>
</dbReference>